<reference evidence="2 3" key="1">
    <citation type="submission" date="2021-05" db="EMBL/GenBank/DDBJ databases">
        <title>Phylogenetic classification of ten novel species belonging to the genus Bifidobacterium comprising B. colchicus sp. nov., B. abeli sp. nov., B. bicoloris sp. nov., B. guerezis sp. nov., B. rosaliae sp. nov., B. santillanensis sp. nov., B. argentati sp. nov., B. amazzoni sp. nov., B. pluviali sp. nov., and B. pinnaculum sp. nov.</title>
        <authorList>
            <person name="Lugli G.A."/>
            <person name="Ruiz Garcia L."/>
            <person name="Margolles A."/>
            <person name="Ventura M."/>
        </authorList>
    </citation>
    <scope>NUCLEOTIDE SEQUENCE [LARGE SCALE GENOMIC DNA]</scope>
    <source>
        <strain evidence="2 3">82T10</strain>
    </source>
</reference>
<evidence type="ECO:0000313" key="3">
    <source>
        <dbReference type="Proteomes" id="UP000700815"/>
    </source>
</evidence>
<evidence type="ECO:0000256" key="1">
    <source>
        <dbReference type="SAM" id="MobiDB-lite"/>
    </source>
</evidence>
<feature type="region of interest" description="Disordered" evidence="1">
    <location>
        <begin position="47"/>
        <end position="68"/>
    </location>
</feature>
<comment type="caution">
    <text evidence="2">The sequence shown here is derived from an EMBL/GenBank/DDBJ whole genome shotgun (WGS) entry which is preliminary data.</text>
</comment>
<dbReference type="RefSeq" id="WP_219058728.1">
    <property type="nucleotide sequence ID" value="NZ_JAHBBH010000015.1"/>
</dbReference>
<keyword evidence="3" id="KW-1185">Reference proteome</keyword>
<proteinExistence type="predicted"/>
<protein>
    <recommendedName>
        <fullName evidence="4">PhnA protein</fullName>
    </recommendedName>
</protein>
<dbReference type="EMBL" id="JAHBBH010000015">
    <property type="protein sequence ID" value="MBW3092662.1"/>
    <property type="molecule type" value="Genomic_DNA"/>
</dbReference>
<gene>
    <name evidence="2" type="ORF">KIH79_06815</name>
</gene>
<organism evidence="2 3">
    <name type="scientific">Bifidobacterium miconis</name>
    <dbReference type="NCBI Taxonomy" id="2834435"/>
    <lineage>
        <taxon>Bacteria</taxon>
        <taxon>Bacillati</taxon>
        <taxon>Actinomycetota</taxon>
        <taxon>Actinomycetes</taxon>
        <taxon>Bifidobacteriales</taxon>
        <taxon>Bifidobacteriaceae</taxon>
        <taxon>Bifidobacterium</taxon>
    </lineage>
</organism>
<dbReference type="Proteomes" id="UP000700815">
    <property type="component" value="Unassembled WGS sequence"/>
</dbReference>
<feature type="compositionally biased region" description="Polar residues" evidence="1">
    <location>
        <begin position="47"/>
        <end position="65"/>
    </location>
</feature>
<sequence>MTHTHPCPTCNQPITNPHTICKQCTWQYQTDCTQLAALTPDLTLITTKQANPNPHHNSARQNQGSAPLPLRTDAFDLQSRIREYAVNASLLLGLKPGDSDDVAGMLRTIAALQHVDRSPVAPQLAATARELAGEVWAMFEPREPRTFAGHCPSCNAVIYAPLASKAAYCSQCGQLVDLTWLREETLRRLRSSRTTKTAGELSEWLTSWGLKVSKRTIQRWAQEGKIVVGPEDANGRRTYQIGSIIKRFDAGDL</sequence>
<name>A0ABS6WHD2_9BIFI</name>
<evidence type="ECO:0008006" key="4">
    <source>
        <dbReference type="Google" id="ProtNLM"/>
    </source>
</evidence>
<evidence type="ECO:0000313" key="2">
    <source>
        <dbReference type="EMBL" id="MBW3092662.1"/>
    </source>
</evidence>
<accession>A0ABS6WHD2</accession>